<evidence type="ECO:0000313" key="1">
    <source>
        <dbReference type="EMBL" id="EFX78094.1"/>
    </source>
</evidence>
<dbReference type="OrthoDB" id="10374458at2759"/>
<accession>E9GQB1</accession>
<dbReference type="HOGENOM" id="CLU_809543_0_0_1"/>
<dbReference type="InParanoid" id="E9GQB1"/>
<dbReference type="Proteomes" id="UP000000305">
    <property type="component" value="Unassembled WGS sequence"/>
</dbReference>
<protein>
    <submittedName>
        <fullName evidence="1">Uncharacterized protein</fullName>
    </submittedName>
</protein>
<evidence type="ECO:0000313" key="2">
    <source>
        <dbReference type="Proteomes" id="UP000000305"/>
    </source>
</evidence>
<dbReference type="PhylomeDB" id="E9GQB1"/>
<name>E9GQB1_DAPPU</name>
<sequence length="344" mass="38066">MGKTKKLPPAQSAFPSKVAQKNVFKQQKPTHLVAVRVPIPKPNRLLVAICKIPYIPLSPALKIKTMKTAFVQFHLLHMSLLGWHAFLCTKGKATATAQDIDAQVLLRGIKDENVKDPIGFLPIAMSDVDIQRVINIRNNTAHLNLNSIDQTAMTDLPALVLLNRSIIQPAVATDIQRITNEMSAGNLDGLVTYSFSFTPAFSFEKAFGLSQIVYGVILEYLADALMTLLLSKLNLANITIDVFANLKYIMDQVNTNQDYLAPGGGTRGDAQLLAIVFDTRNDNAHDAFVRSTTDWKLQLDSVHDILDVINHQADAVEVKKIIDRLVELEAEGATVTQEDFTFFE</sequence>
<dbReference type="AlphaFoldDB" id="E9GQB1"/>
<gene>
    <name evidence="1" type="ORF">DAPPUDRAFT_246368</name>
</gene>
<dbReference type="KEGG" id="dpx:DAPPUDRAFT_246368"/>
<keyword evidence="2" id="KW-1185">Reference proteome</keyword>
<reference evidence="1 2" key="1">
    <citation type="journal article" date="2011" name="Science">
        <title>The ecoresponsive genome of Daphnia pulex.</title>
        <authorList>
            <person name="Colbourne J.K."/>
            <person name="Pfrender M.E."/>
            <person name="Gilbert D."/>
            <person name="Thomas W.K."/>
            <person name="Tucker A."/>
            <person name="Oakley T.H."/>
            <person name="Tokishita S."/>
            <person name="Aerts A."/>
            <person name="Arnold G.J."/>
            <person name="Basu M.K."/>
            <person name="Bauer D.J."/>
            <person name="Caceres C.E."/>
            <person name="Carmel L."/>
            <person name="Casola C."/>
            <person name="Choi J.H."/>
            <person name="Detter J.C."/>
            <person name="Dong Q."/>
            <person name="Dusheyko S."/>
            <person name="Eads B.D."/>
            <person name="Frohlich T."/>
            <person name="Geiler-Samerotte K.A."/>
            <person name="Gerlach D."/>
            <person name="Hatcher P."/>
            <person name="Jogdeo S."/>
            <person name="Krijgsveld J."/>
            <person name="Kriventseva E.V."/>
            <person name="Kultz D."/>
            <person name="Laforsch C."/>
            <person name="Lindquist E."/>
            <person name="Lopez J."/>
            <person name="Manak J.R."/>
            <person name="Muller J."/>
            <person name="Pangilinan J."/>
            <person name="Patwardhan R.P."/>
            <person name="Pitluck S."/>
            <person name="Pritham E.J."/>
            <person name="Rechtsteiner A."/>
            <person name="Rho M."/>
            <person name="Rogozin I.B."/>
            <person name="Sakarya O."/>
            <person name="Salamov A."/>
            <person name="Schaack S."/>
            <person name="Shapiro H."/>
            <person name="Shiga Y."/>
            <person name="Skalitzky C."/>
            <person name="Smith Z."/>
            <person name="Souvorov A."/>
            <person name="Sung W."/>
            <person name="Tang Z."/>
            <person name="Tsuchiya D."/>
            <person name="Tu H."/>
            <person name="Vos H."/>
            <person name="Wang M."/>
            <person name="Wolf Y.I."/>
            <person name="Yamagata H."/>
            <person name="Yamada T."/>
            <person name="Ye Y."/>
            <person name="Shaw J.R."/>
            <person name="Andrews J."/>
            <person name="Crease T.J."/>
            <person name="Tang H."/>
            <person name="Lucas S.M."/>
            <person name="Robertson H.M."/>
            <person name="Bork P."/>
            <person name="Koonin E.V."/>
            <person name="Zdobnov E.M."/>
            <person name="Grigoriev I.V."/>
            <person name="Lynch M."/>
            <person name="Boore J.L."/>
        </authorList>
    </citation>
    <scope>NUCLEOTIDE SEQUENCE [LARGE SCALE GENOMIC DNA]</scope>
</reference>
<organism evidence="1 2">
    <name type="scientific">Daphnia pulex</name>
    <name type="common">Water flea</name>
    <dbReference type="NCBI Taxonomy" id="6669"/>
    <lineage>
        <taxon>Eukaryota</taxon>
        <taxon>Metazoa</taxon>
        <taxon>Ecdysozoa</taxon>
        <taxon>Arthropoda</taxon>
        <taxon>Crustacea</taxon>
        <taxon>Branchiopoda</taxon>
        <taxon>Diplostraca</taxon>
        <taxon>Cladocera</taxon>
        <taxon>Anomopoda</taxon>
        <taxon>Daphniidae</taxon>
        <taxon>Daphnia</taxon>
    </lineage>
</organism>
<proteinExistence type="predicted"/>
<dbReference type="EMBL" id="GL732558">
    <property type="protein sequence ID" value="EFX78094.1"/>
    <property type="molecule type" value="Genomic_DNA"/>
</dbReference>